<reference key="2">
    <citation type="submission" date="2011-08" db="EMBL/GenBank/DDBJ databases">
        <title>Genome sequence of Naumovozyma castellii.</title>
        <authorList>
            <person name="Gordon J.L."/>
            <person name="Armisen D."/>
            <person name="Proux-Wera E."/>
            <person name="OhEigeartaigh S.S."/>
            <person name="Byrne K.P."/>
            <person name="Wolfe K.H."/>
        </authorList>
    </citation>
    <scope>NUCLEOTIDE SEQUENCE</scope>
    <source>
        <strain>Type strain:CBS 4309</strain>
    </source>
</reference>
<evidence type="ECO:0000256" key="6">
    <source>
        <dbReference type="ARBA" id="ARBA00050939"/>
    </source>
</evidence>
<sequence length="387" mass="43168">MSEQELPPQYITASNDLRSDTFTTPTKKMIEAAMNASIGDAVYGEDVDTVTLEQHVARMAGKEAGIFCVSGTLSNQIAIRSHLYQPPYSILCDYRAHVYTHEAAGLAILSQAMVVPVIPSNGDYMTLEDIKAHYIPDDGDIHGAPTRLISLENTLHGIIYPLEELVRIKGWCLENGLKLHCDGARIWNAAAETKVPLKQFGEIFDSISICLSKSMGAPMGSVLVGDAKFIKKCNHFRKQQGGGVRQSGMMARMALCNVDDDWRGKLLYSHKLAHNLAKFCQEKGIPLESPADTNFVFIDLRKAMMDPDVLVKKGLKYNVKLMGGRVSFHYQVTEQTLEKVKLAILETFEYAKQHPFDQNGPTKIYRSESTEIDVEGNAIREIKTYKY</sequence>
<protein>
    <recommendedName>
        <fullName evidence="8">low-specificity L-threonine aldolase</fullName>
        <ecNumber evidence="8">4.1.2.48</ecNumber>
    </recommendedName>
</protein>
<dbReference type="CDD" id="cd06502">
    <property type="entry name" value="TA_like"/>
    <property type="match status" value="1"/>
</dbReference>
<dbReference type="EMBL" id="HE576752">
    <property type="protein sequence ID" value="CCC67861.1"/>
    <property type="molecule type" value="Genomic_DNA"/>
</dbReference>
<evidence type="ECO:0000313" key="11">
    <source>
        <dbReference type="EMBL" id="CCC67861.1"/>
    </source>
</evidence>
<keyword evidence="4" id="KW-0456">Lyase</keyword>
<keyword evidence="3" id="KW-0663">Pyridoxal phosphate</keyword>
<dbReference type="InterPro" id="IPR015422">
    <property type="entry name" value="PyrdxlP-dep_Trfase_small"/>
</dbReference>
<dbReference type="RefSeq" id="XP_003674241.1">
    <property type="nucleotide sequence ID" value="XM_003674193.1"/>
</dbReference>
<proteinExistence type="inferred from homology"/>
<dbReference type="InterPro" id="IPR015424">
    <property type="entry name" value="PyrdxlP-dep_Trfase"/>
</dbReference>
<evidence type="ECO:0000256" key="4">
    <source>
        <dbReference type="ARBA" id="ARBA00023239"/>
    </source>
</evidence>
<evidence type="ECO:0000256" key="2">
    <source>
        <dbReference type="ARBA" id="ARBA00006966"/>
    </source>
</evidence>
<dbReference type="FunCoup" id="G0V8R2">
    <property type="interactions" value="1104"/>
</dbReference>
<dbReference type="PANTHER" id="PTHR48097">
    <property type="entry name" value="L-THREONINE ALDOLASE-RELATED"/>
    <property type="match status" value="1"/>
</dbReference>
<dbReference type="GO" id="GO:0006545">
    <property type="term" value="P:glycine biosynthetic process"/>
    <property type="evidence" value="ECO:0007669"/>
    <property type="project" value="EnsemblFungi"/>
</dbReference>
<dbReference type="InParanoid" id="G0V8R2"/>
<keyword evidence="12" id="KW-1185">Reference proteome</keyword>
<dbReference type="SUPFAM" id="SSF53383">
    <property type="entry name" value="PLP-dependent transferases"/>
    <property type="match status" value="1"/>
</dbReference>
<dbReference type="PANTHER" id="PTHR48097:SF9">
    <property type="entry name" value="L-THREONINE ALDOLASE"/>
    <property type="match status" value="1"/>
</dbReference>
<dbReference type="InterPro" id="IPR015421">
    <property type="entry name" value="PyrdxlP-dep_Trfase_major"/>
</dbReference>
<dbReference type="NCBIfam" id="NF041359">
    <property type="entry name" value="GntG_guanitoxin"/>
    <property type="match status" value="1"/>
</dbReference>
<dbReference type="GO" id="GO:0005829">
    <property type="term" value="C:cytosol"/>
    <property type="evidence" value="ECO:0007669"/>
    <property type="project" value="EnsemblFungi"/>
</dbReference>
<evidence type="ECO:0000256" key="8">
    <source>
        <dbReference type="ARBA" id="ARBA00066573"/>
    </source>
</evidence>
<evidence type="ECO:0000256" key="5">
    <source>
        <dbReference type="ARBA" id="ARBA00050410"/>
    </source>
</evidence>
<evidence type="ECO:0000313" key="12">
    <source>
        <dbReference type="Proteomes" id="UP000001640"/>
    </source>
</evidence>
<dbReference type="InterPro" id="IPR023603">
    <property type="entry name" value="Low_specificity_L-TA-like"/>
</dbReference>
<evidence type="ECO:0000259" key="10">
    <source>
        <dbReference type="Pfam" id="PF01212"/>
    </source>
</evidence>
<dbReference type="Pfam" id="PF01212">
    <property type="entry name" value="Beta_elim_lyase"/>
    <property type="match status" value="1"/>
</dbReference>
<dbReference type="PIRSF" id="PIRSF017617">
    <property type="entry name" value="Thr_aldolase"/>
    <property type="match status" value="1"/>
</dbReference>
<name>G0V8R2_NAUCA</name>
<evidence type="ECO:0000256" key="1">
    <source>
        <dbReference type="ARBA" id="ARBA00001933"/>
    </source>
</evidence>
<dbReference type="EC" id="4.1.2.48" evidence="8"/>
<comment type="similarity">
    <text evidence="2">Belongs to the threonine aldolase family.</text>
</comment>
<comment type="catalytic activity">
    <reaction evidence="5">
        <text>L-threonine = acetaldehyde + glycine</text>
        <dbReference type="Rhea" id="RHEA:19625"/>
        <dbReference type="ChEBI" id="CHEBI:15343"/>
        <dbReference type="ChEBI" id="CHEBI:57305"/>
        <dbReference type="ChEBI" id="CHEBI:57926"/>
        <dbReference type="EC" id="4.1.2.48"/>
    </reaction>
</comment>
<dbReference type="FunFam" id="3.40.640.10:FF:000030">
    <property type="entry name" value="Low-specificity L-threonine aldolase"/>
    <property type="match status" value="1"/>
</dbReference>
<evidence type="ECO:0000256" key="3">
    <source>
        <dbReference type="ARBA" id="ARBA00022898"/>
    </source>
</evidence>
<dbReference type="eggNOG" id="KOG1368">
    <property type="taxonomic scope" value="Eukaryota"/>
</dbReference>
<comment type="cofactor">
    <cofactor evidence="1">
        <name>pyridoxal 5'-phosphate</name>
        <dbReference type="ChEBI" id="CHEBI:597326"/>
    </cofactor>
</comment>
<dbReference type="Proteomes" id="UP000001640">
    <property type="component" value="Chromosome 1"/>
</dbReference>
<dbReference type="KEGG" id="ncs:NCAS_0A13030"/>
<organism evidence="11 12">
    <name type="scientific">Naumovozyma castellii</name>
    <name type="common">Yeast</name>
    <name type="synonym">Saccharomyces castellii</name>
    <dbReference type="NCBI Taxonomy" id="27288"/>
    <lineage>
        <taxon>Eukaryota</taxon>
        <taxon>Fungi</taxon>
        <taxon>Dikarya</taxon>
        <taxon>Ascomycota</taxon>
        <taxon>Saccharomycotina</taxon>
        <taxon>Saccharomycetes</taxon>
        <taxon>Saccharomycetales</taxon>
        <taxon>Saccharomycetaceae</taxon>
        <taxon>Naumovozyma</taxon>
    </lineage>
</organism>
<evidence type="ECO:0000256" key="7">
    <source>
        <dbReference type="ARBA" id="ARBA00060555"/>
    </source>
</evidence>
<reference evidence="11 12" key="1">
    <citation type="journal article" date="2011" name="Proc. Natl. Acad. Sci. U.S.A.">
        <title>Evolutionary erosion of yeast sex chromosomes by mating-type switching accidents.</title>
        <authorList>
            <person name="Gordon J.L."/>
            <person name="Armisen D."/>
            <person name="Proux-Wera E."/>
            <person name="Oheigeartaigh S.S."/>
            <person name="Byrne K.P."/>
            <person name="Wolfe K.H."/>
        </authorList>
    </citation>
    <scope>NUCLEOTIDE SEQUENCE [LARGE SCALE GENOMIC DNA]</scope>
    <source>
        <strain evidence="12">ATCC 76901 / BCRC 22586 / CBS 4309 / NBRC 1992 / NRRL Y-12630</strain>
    </source>
</reference>
<comment type="catalytic activity">
    <reaction evidence="6">
        <text>L-allo-threonine = acetaldehyde + glycine</text>
        <dbReference type="Rhea" id="RHEA:26209"/>
        <dbReference type="ChEBI" id="CHEBI:15343"/>
        <dbReference type="ChEBI" id="CHEBI:57305"/>
        <dbReference type="ChEBI" id="CHEBI:58585"/>
        <dbReference type="EC" id="4.1.2.48"/>
    </reaction>
</comment>
<comment type="pathway">
    <text evidence="7">Amino-acid degradation; L-threonine degradation via aldolase pathway; acetaldehyde and glycine from L-threonine: step 1/1.</text>
</comment>
<dbReference type="InterPro" id="IPR001597">
    <property type="entry name" value="ArAA_b-elim_lyase/Thr_aldolase"/>
</dbReference>
<gene>
    <name evidence="11" type="primary">NCAS0A13030</name>
    <name evidence="11" type="ordered locus">NCAS_0A13030</name>
</gene>
<evidence type="ECO:0000256" key="9">
    <source>
        <dbReference type="PIRSR" id="PIRSR017617-1"/>
    </source>
</evidence>
<dbReference type="HOGENOM" id="CLU_029381_1_0_1"/>
<feature type="domain" description="Aromatic amino acid beta-eliminating lyase/threonine aldolase" evidence="10">
    <location>
        <begin position="16"/>
        <end position="302"/>
    </location>
</feature>
<dbReference type="Gene3D" id="3.90.1150.10">
    <property type="entry name" value="Aspartate Aminotransferase, domain 1"/>
    <property type="match status" value="1"/>
</dbReference>
<dbReference type="OrthoDB" id="10261951at2759"/>
<accession>G0V8R2</accession>
<feature type="modified residue" description="N6-(pyridoxal phosphate)lysine" evidence="9">
    <location>
        <position position="213"/>
    </location>
</feature>
<dbReference type="GO" id="GO:0006567">
    <property type="term" value="P:L-threonine catabolic process"/>
    <property type="evidence" value="ECO:0007669"/>
    <property type="project" value="EnsemblFungi"/>
</dbReference>
<dbReference type="GeneID" id="96901339"/>
<dbReference type="GO" id="GO:0008732">
    <property type="term" value="F:L-allo-threonine aldolase activity"/>
    <property type="evidence" value="ECO:0007669"/>
    <property type="project" value="EnsemblFungi"/>
</dbReference>
<dbReference type="OMA" id="VQTNIVI"/>
<dbReference type="Gene3D" id="3.40.640.10">
    <property type="entry name" value="Type I PLP-dependent aspartate aminotransferase-like (Major domain)"/>
    <property type="match status" value="1"/>
</dbReference>
<dbReference type="STRING" id="1064592.G0V8R2"/>
<dbReference type="AlphaFoldDB" id="G0V8R2"/>